<dbReference type="EMBL" id="LJIJ01000272">
    <property type="protein sequence ID" value="ODM99528.1"/>
    <property type="molecule type" value="Genomic_DNA"/>
</dbReference>
<dbReference type="OrthoDB" id="1906921at2759"/>
<sequence>MHENDDDKRRGRENKEIKMVEEDDDDDEEVLWCSGCTGGKGVCSQCVRSLNGDEEQQRRSSTSCSHKRRNSSRNKNKIEDTCESEEQMLSGLPSSSTSDGDNNCCPCPCPFPRSQSLAFENIPMTSIGGRETSTCATSGTSARHELLGCSRKQPYPHQGGLSSTRVRRHPLIPSKTIVVPPTSSSSLENLISLENKATSIACLHDARIICREKILASVPNKLSSTGVRILYLCDVGTGETDKTELDDGAYNPLWTMRGFTQTFHMWRENRRAQSVPLNAFLTYITLPCASIMKGESEILQIIKPFHE</sequence>
<evidence type="ECO:0000256" key="1">
    <source>
        <dbReference type="SAM" id="MobiDB-lite"/>
    </source>
</evidence>
<feature type="compositionally biased region" description="Basic residues" evidence="1">
    <location>
        <begin position="65"/>
        <end position="75"/>
    </location>
</feature>
<feature type="region of interest" description="Disordered" evidence="1">
    <location>
        <begin position="1"/>
        <end position="28"/>
    </location>
</feature>
<feature type="compositionally biased region" description="Polar residues" evidence="1">
    <location>
        <begin position="92"/>
        <end position="101"/>
    </location>
</feature>
<dbReference type="STRING" id="48709.A0A1D2N2N7"/>
<proteinExistence type="predicted"/>
<dbReference type="Proteomes" id="UP000094527">
    <property type="component" value="Unassembled WGS sequence"/>
</dbReference>
<feature type="compositionally biased region" description="Basic and acidic residues" evidence="1">
    <location>
        <begin position="1"/>
        <end position="20"/>
    </location>
</feature>
<dbReference type="AlphaFoldDB" id="A0A1D2N2N7"/>
<name>A0A1D2N2N7_ORCCI</name>
<reference evidence="2 3" key="1">
    <citation type="journal article" date="2016" name="Genome Biol. Evol.">
        <title>Gene Family Evolution Reflects Adaptation to Soil Environmental Stressors in the Genome of the Collembolan Orchesella cincta.</title>
        <authorList>
            <person name="Faddeeva-Vakhrusheva A."/>
            <person name="Derks M.F."/>
            <person name="Anvar S.Y."/>
            <person name="Agamennone V."/>
            <person name="Suring W."/>
            <person name="Smit S."/>
            <person name="van Straalen N.M."/>
            <person name="Roelofs D."/>
        </authorList>
    </citation>
    <scope>NUCLEOTIDE SEQUENCE [LARGE SCALE GENOMIC DNA]</scope>
    <source>
        <tissue evidence="2">Mixed pool</tissue>
    </source>
</reference>
<gene>
    <name evidence="2" type="ORF">Ocin01_07143</name>
</gene>
<keyword evidence="3" id="KW-1185">Reference proteome</keyword>
<feature type="region of interest" description="Disordered" evidence="1">
    <location>
        <begin position="52"/>
        <end position="101"/>
    </location>
</feature>
<accession>A0A1D2N2N7</accession>
<evidence type="ECO:0000313" key="3">
    <source>
        <dbReference type="Proteomes" id="UP000094527"/>
    </source>
</evidence>
<comment type="caution">
    <text evidence="2">The sequence shown here is derived from an EMBL/GenBank/DDBJ whole genome shotgun (WGS) entry which is preliminary data.</text>
</comment>
<evidence type="ECO:0000313" key="2">
    <source>
        <dbReference type="EMBL" id="ODM99528.1"/>
    </source>
</evidence>
<protein>
    <submittedName>
        <fullName evidence="2">Uncharacterized protein</fullName>
    </submittedName>
</protein>
<organism evidence="2 3">
    <name type="scientific">Orchesella cincta</name>
    <name type="common">Springtail</name>
    <name type="synonym">Podura cincta</name>
    <dbReference type="NCBI Taxonomy" id="48709"/>
    <lineage>
        <taxon>Eukaryota</taxon>
        <taxon>Metazoa</taxon>
        <taxon>Ecdysozoa</taxon>
        <taxon>Arthropoda</taxon>
        <taxon>Hexapoda</taxon>
        <taxon>Collembola</taxon>
        <taxon>Entomobryomorpha</taxon>
        <taxon>Entomobryoidea</taxon>
        <taxon>Orchesellidae</taxon>
        <taxon>Orchesellinae</taxon>
        <taxon>Orchesella</taxon>
    </lineage>
</organism>